<dbReference type="PANTHER" id="PTHR42865">
    <property type="entry name" value="PROTON/GLUTAMATE-ASPARTATE SYMPORTER"/>
    <property type="match status" value="1"/>
</dbReference>
<dbReference type="InterPro" id="IPR036458">
    <property type="entry name" value="Na:dicarbo_symporter_sf"/>
</dbReference>
<evidence type="ECO:0000256" key="1">
    <source>
        <dbReference type="ARBA" id="ARBA00004651"/>
    </source>
</evidence>
<evidence type="ECO:0000256" key="2">
    <source>
        <dbReference type="ARBA" id="ARBA00022448"/>
    </source>
</evidence>
<dbReference type="GeneID" id="48544577"/>
<dbReference type="OrthoDB" id="9768885at2"/>
<keyword evidence="7 8" id="KW-0472">Membrane</keyword>
<protein>
    <submittedName>
        <fullName evidence="9">Dicarboxylate/amino acid:cation symporter</fullName>
    </submittedName>
</protein>
<feature type="transmembrane region" description="Helical" evidence="8">
    <location>
        <begin position="47"/>
        <end position="72"/>
    </location>
</feature>
<dbReference type="EMBL" id="MPOG01000001">
    <property type="protein sequence ID" value="OOH98070.1"/>
    <property type="molecule type" value="Genomic_DNA"/>
</dbReference>
<dbReference type="RefSeq" id="WP_016198899.1">
    <property type="nucleotide sequence ID" value="NZ_CP014338.1"/>
</dbReference>
<feature type="transmembrane region" description="Helical" evidence="8">
    <location>
        <begin position="7"/>
        <end position="27"/>
    </location>
</feature>
<evidence type="ECO:0000256" key="5">
    <source>
        <dbReference type="ARBA" id="ARBA00022847"/>
    </source>
</evidence>
<dbReference type="PRINTS" id="PR00173">
    <property type="entry name" value="EDTRNSPORT"/>
</dbReference>
<evidence type="ECO:0000313" key="9">
    <source>
        <dbReference type="EMBL" id="OOH98070.1"/>
    </source>
</evidence>
<accession>A0A1V3U4Y6</accession>
<dbReference type="PANTHER" id="PTHR42865:SF7">
    <property type="entry name" value="PROTON_GLUTAMATE-ASPARTATE SYMPORTER"/>
    <property type="match status" value="1"/>
</dbReference>
<feature type="transmembrane region" description="Helical" evidence="8">
    <location>
        <begin position="185"/>
        <end position="211"/>
    </location>
</feature>
<keyword evidence="3" id="KW-1003">Cell membrane</keyword>
<keyword evidence="6 8" id="KW-1133">Transmembrane helix</keyword>
<name>A0A1V3U4Y6_ELIME</name>
<feature type="transmembrane region" description="Helical" evidence="8">
    <location>
        <begin position="84"/>
        <end position="106"/>
    </location>
</feature>
<keyword evidence="4 8" id="KW-0812">Transmembrane</keyword>
<comment type="subcellular location">
    <subcellularLocation>
        <location evidence="1">Cell membrane</location>
        <topology evidence="1">Multi-pass membrane protein</topology>
    </subcellularLocation>
</comment>
<evidence type="ECO:0000256" key="8">
    <source>
        <dbReference type="SAM" id="Phobius"/>
    </source>
</evidence>
<dbReference type="KEGG" id="emg:BBD33_00295"/>
<dbReference type="Pfam" id="PF00375">
    <property type="entry name" value="SDF"/>
    <property type="match status" value="1"/>
</dbReference>
<keyword evidence="2" id="KW-0813">Transport</keyword>
<evidence type="ECO:0000256" key="4">
    <source>
        <dbReference type="ARBA" id="ARBA00022692"/>
    </source>
</evidence>
<sequence length="417" mass="45527">MKGQNKLFISIIAALVLGVIIGAIVHFNYPKDTIDTFSKNIKLLGSLFIRLVQMIIAPLVFSTLVVGIAKMGDMKMVGRVGAKAMTWFITASLTSLLIGLVLVNIMKPGEGTDIVMNVSDAGDLLKTQSDFTLEHFVNHMVPKSIFEAFSTNEILQIVVFSVIFGIALGAYGEKGQMVTDFLDKIAHVVLIMVNYVMWFAPLGVLGAVAAAVAKYGFEIFTLYAHYLLAFVLGIAALWAVLLTVGYLVLGKRLKDLLRHIKTPLLIAFTTTSSEAVFPKLVEELEKFGAQNKIISFTLPLGYSFNLDGSMMYMTFASLFIAQVYDIHMPIEKQLLMLLVLMLTSKGVAGVPRASLIVVVATCSMFGIPPEGIALILPIDHFCDMARSMTNVLGNALATTAVDKWEGHIAVEQENIHI</sequence>
<evidence type="ECO:0000256" key="7">
    <source>
        <dbReference type="ARBA" id="ARBA00023136"/>
    </source>
</evidence>
<keyword evidence="5" id="KW-0769">Symport</keyword>
<feature type="transmembrane region" description="Helical" evidence="8">
    <location>
        <begin position="334"/>
        <end position="350"/>
    </location>
</feature>
<proteinExistence type="predicted"/>
<dbReference type="AlphaFoldDB" id="A0A1V3U4Y6"/>
<dbReference type="FunFam" id="1.10.3860.10:FF:000001">
    <property type="entry name" value="C4-dicarboxylate transport protein"/>
    <property type="match status" value="1"/>
</dbReference>
<evidence type="ECO:0000256" key="6">
    <source>
        <dbReference type="ARBA" id="ARBA00022989"/>
    </source>
</evidence>
<dbReference type="GO" id="GO:0015293">
    <property type="term" value="F:symporter activity"/>
    <property type="evidence" value="ECO:0007669"/>
    <property type="project" value="UniProtKB-KW"/>
</dbReference>
<evidence type="ECO:0000313" key="10">
    <source>
        <dbReference type="Proteomes" id="UP000188947"/>
    </source>
</evidence>
<dbReference type="eggNOG" id="COG1301">
    <property type="taxonomic scope" value="Bacteria"/>
</dbReference>
<keyword evidence="10" id="KW-1185">Reference proteome</keyword>
<feature type="transmembrane region" description="Helical" evidence="8">
    <location>
        <begin position="154"/>
        <end position="173"/>
    </location>
</feature>
<dbReference type="GO" id="GO:0005886">
    <property type="term" value="C:plasma membrane"/>
    <property type="evidence" value="ECO:0007669"/>
    <property type="project" value="UniProtKB-SubCell"/>
</dbReference>
<organism evidence="9 10">
    <name type="scientific">Elizabethkingia meningoseptica</name>
    <name type="common">Chryseobacterium meningosepticum</name>
    <dbReference type="NCBI Taxonomy" id="238"/>
    <lineage>
        <taxon>Bacteria</taxon>
        <taxon>Pseudomonadati</taxon>
        <taxon>Bacteroidota</taxon>
        <taxon>Flavobacteriia</taxon>
        <taxon>Flavobacteriales</taxon>
        <taxon>Weeksellaceae</taxon>
        <taxon>Elizabethkingia</taxon>
    </lineage>
</organism>
<evidence type="ECO:0000256" key="3">
    <source>
        <dbReference type="ARBA" id="ARBA00022475"/>
    </source>
</evidence>
<dbReference type="GO" id="GO:0006835">
    <property type="term" value="P:dicarboxylic acid transport"/>
    <property type="evidence" value="ECO:0007669"/>
    <property type="project" value="TreeGrafter"/>
</dbReference>
<dbReference type="Proteomes" id="UP000188947">
    <property type="component" value="Unassembled WGS sequence"/>
</dbReference>
<reference evidence="9 10" key="1">
    <citation type="submission" date="2016-11" db="EMBL/GenBank/DDBJ databases">
        <title>Genome sequence and comparative genomic analysis of clinical strain Elizabethkingia meningoseptica 61421 PRCM.</title>
        <authorList>
            <person name="Wang M."/>
            <person name="Hu S."/>
            <person name="Cao L."/>
            <person name="Jiang T."/>
            <person name="Zhou Y."/>
            <person name="Ming D."/>
        </authorList>
    </citation>
    <scope>NUCLEOTIDE SEQUENCE [LARGE SCALE GENOMIC DNA]</scope>
    <source>
        <strain evidence="9 10">61421 PRCM</strain>
    </source>
</reference>
<dbReference type="Gene3D" id="1.10.3860.10">
    <property type="entry name" value="Sodium:dicarboxylate symporter"/>
    <property type="match status" value="1"/>
</dbReference>
<feature type="transmembrane region" description="Helical" evidence="8">
    <location>
        <begin position="223"/>
        <end position="249"/>
    </location>
</feature>
<dbReference type="InterPro" id="IPR001991">
    <property type="entry name" value="Na-dicarboxylate_symporter"/>
</dbReference>
<comment type="caution">
    <text evidence="9">The sequence shown here is derived from an EMBL/GenBank/DDBJ whole genome shotgun (WGS) entry which is preliminary data.</text>
</comment>
<gene>
    <name evidence="9" type="ORF">BMF97_02020</name>
</gene>
<dbReference type="SUPFAM" id="SSF118215">
    <property type="entry name" value="Proton glutamate symport protein"/>
    <property type="match status" value="1"/>
</dbReference>
<dbReference type="STRING" id="238.BBD35_02090"/>